<evidence type="ECO:0000313" key="4">
    <source>
        <dbReference type="EMBL" id="KAJ7626008.1"/>
    </source>
</evidence>
<feature type="region of interest" description="Disordered" evidence="2">
    <location>
        <begin position="1032"/>
        <end position="1068"/>
    </location>
</feature>
<dbReference type="Pfam" id="PF18758">
    <property type="entry name" value="KDZ"/>
    <property type="match status" value="1"/>
</dbReference>
<dbReference type="InterPro" id="IPR040521">
    <property type="entry name" value="KDZ"/>
</dbReference>
<dbReference type="Pfam" id="PF18803">
    <property type="entry name" value="CxC2"/>
    <property type="match status" value="1"/>
</dbReference>
<dbReference type="AlphaFoldDB" id="A0AAD7FIN2"/>
<evidence type="ECO:0000256" key="2">
    <source>
        <dbReference type="SAM" id="MobiDB-lite"/>
    </source>
</evidence>
<dbReference type="EMBL" id="JARKIF010000012">
    <property type="protein sequence ID" value="KAJ7626008.1"/>
    <property type="molecule type" value="Genomic_DNA"/>
</dbReference>
<sequence>MPGRRDKDVHFEADVPHFVADAGIEFSVDGLRATTVLSNVRPQKRVRSAPKELGDDYANWTPVGGDDPAVEALADTISTLEMDGEGEESAKRKRYESSDDPMGVWRPHAQAFLDRMMRRHHIGSNPKCGPCGTAWSEGMHFFRCVDCGEYLACEECLWRGHELHPLHRIKEWTGMHWDDAQLCGTPGAAARTAAERREGKIPGVGLVYQLGHQGYPCSKPGPVRSLVVVDCLGVFTLDIRYCSCRPWEATSNVHQLLDNAWYPATVIDPGTCATFRALEHFRLLNVVGNISVHDYIGTLERLTDPIMAGRVPDRYKEFGRMTRQYNYLQQAVRTGWGQMNDGLSVITPGGMAVACWTCPHRDKNLPVGWENVHPRYRANERHNPALGQGQSYFVEAGAYKEHLRSYVAEKDVSSCIAFAALLQKDTRVTAGLRVSGVGGCVCARHGVLRPLGLGDLQKGERYSNMDYILLSALTGVSVLFLAISYNIACQWKVHLPARAENIVKTTPVATKLKDFSLPDGNSLSFAKGVGRTDGEGIERTWAVLNPAGYATKEMGEGARQDAIENKVDRLNFEKNVREGDLLSRKLIVALAERNKQVESFKEVNSTLAKDLREKWIQQIREWQRDHSKPNPYLLTITSGGVSEAGVLRELREEDAAEAPEGLAPPIATQTTAPAFLNAGLQLEEAQRRIRNELKGTTMVTADRFSQIQELRLSLSKKVRAYETLQDIFMPGVTALRREAEEARNPDLAPARVEYVKLWLPSELSVDQRRTGCRKGLAMMEARLREGQCADALKDLRARLHAQRFLITWRNTNAVGQKGSTRSATLIGRVGDRVARVAAKYRQARTALIALKGEGYAPQYKDLCQEDMSVGIEEESDAASWKKLSWLGAKKSRNEPSELKKGFSWIWTVAGGLQEEDEAALHDSVRVEWCKARARRDRWEEEVQLLREEMRRTMRMLRYLQQKWGEELDMRQGTGVEVAAGARAYGQRQIAIYQGIAEAFFAGWNRSMATAVKDAIRQAGTVYREILDGHGMDSAPTVGLDEIEEAETEGSGSGGGGNGNGNGGTSADK</sequence>
<keyword evidence="1" id="KW-0175">Coiled coil</keyword>
<evidence type="ECO:0000256" key="1">
    <source>
        <dbReference type="SAM" id="Coils"/>
    </source>
</evidence>
<name>A0AAD7FIN2_9AGAR</name>
<gene>
    <name evidence="4" type="ORF">FB45DRAFT_1030326</name>
</gene>
<comment type="caution">
    <text evidence="4">The sequence shown here is derived from an EMBL/GenBank/DDBJ whole genome shotgun (WGS) entry which is preliminary data.</text>
</comment>
<proteinExistence type="predicted"/>
<reference evidence="4" key="1">
    <citation type="submission" date="2023-03" db="EMBL/GenBank/DDBJ databases">
        <title>Massive genome expansion in bonnet fungi (Mycena s.s.) driven by repeated elements and novel gene families across ecological guilds.</title>
        <authorList>
            <consortium name="Lawrence Berkeley National Laboratory"/>
            <person name="Harder C.B."/>
            <person name="Miyauchi S."/>
            <person name="Viragh M."/>
            <person name="Kuo A."/>
            <person name="Thoen E."/>
            <person name="Andreopoulos B."/>
            <person name="Lu D."/>
            <person name="Skrede I."/>
            <person name="Drula E."/>
            <person name="Henrissat B."/>
            <person name="Morin E."/>
            <person name="Kohler A."/>
            <person name="Barry K."/>
            <person name="LaButti K."/>
            <person name="Morin E."/>
            <person name="Salamov A."/>
            <person name="Lipzen A."/>
            <person name="Mereny Z."/>
            <person name="Hegedus B."/>
            <person name="Baldrian P."/>
            <person name="Stursova M."/>
            <person name="Weitz H."/>
            <person name="Taylor A."/>
            <person name="Grigoriev I.V."/>
            <person name="Nagy L.G."/>
            <person name="Martin F."/>
            <person name="Kauserud H."/>
        </authorList>
    </citation>
    <scope>NUCLEOTIDE SEQUENCE</scope>
    <source>
        <strain evidence="4">9284</strain>
    </source>
</reference>
<keyword evidence="5" id="KW-1185">Reference proteome</keyword>
<evidence type="ECO:0000313" key="5">
    <source>
        <dbReference type="Proteomes" id="UP001221142"/>
    </source>
</evidence>
<dbReference type="InterPro" id="IPR041457">
    <property type="entry name" value="CxC2_KDZ-assoc"/>
</dbReference>
<protein>
    <recommendedName>
        <fullName evidence="3">CxC2-like cysteine cluster KDZ transposase-associated domain-containing protein</fullName>
    </recommendedName>
</protein>
<feature type="domain" description="CxC2-like cysteine cluster KDZ transposase-associated" evidence="3">
    <location>
        <begin position="204"/>
        <end position="305"/>
    </location>
</feature>
<accession>A0AAD7FIN2</accession>
<feature type="region of interest" description="Disordered" evidence="2">
    <location>
        <begin position="81"/>
        <end position="101"/>
    </location>
</feature>
<dbReference type="Proteomes" id="UP001221142">
    <property type="component" value="Unassembled WGS sequence"/>
</dbReference>
<feature type="compositionally biased region" description="Gly residues" evidence="2">
    <location>
        <begin position="1050"/>
        <end position="1068"/>
    </location>
</feature>
<organism evidence="4 5">
    <name type="scientific">Roridomyces roridus</name>
    <dbReference type="NCBI Taxonomy" id="1738132"/>
    <lineage>
        <taxon>Eukaryota</taxon>
        <taxon>Fungi</taxon>
        <taxon>Dikarya</taxon>
        <taxon>Basidiomycota</taxon>
        <taxon>Agaricomycotina</taxon>
        <taxon>Agaricomycetes</taxon>
        <taxon>Agaricomycetidae</taxon>
        <taxon>Agaricales</taxon>
        <taxon>Marasmiineae</taxon>
        <taxon>Mycenaceae</taxon>
        <taxon>Roridomyces</taxon>
    </lineage>
</organism>
<feature type="coiled-coil region" evidence="1">
    <location>
        <begin position="935"/>
        <end position="962"/>
    </location>
</feature>
<evidence type="ECO:0000259" key="3">
    <source>
        <dbReference type="Pfam" id="PF18803"/>
    </source>
</evidence>